<feature type="transmembrane region" description="Helical" evidence="2">
    <location>
        <begin position="40"/>
        <end position="62"/>
    </location>
</feature>
<keyword evidence="2" id="KW-0812">Transmembrane</keyword>
<accession>A0A3Q9EP42</accession>
<keyword evidence="4" id="KW-1185">Reference proteome</keyword>
<proteinExistence type="predicted"/>
<dbReference type="EMBL" id="CP034539">
    <property type="protein sequence ID" value="AZQ36198.1"/>
    <property type="molecule type" value="Genomic_DNA"/>
</dbReference>
<organism evidence="3 4">
    <name type="scientific">Streptomyces cyaneochromogenes</name>
    <dbReference type="NCBI Taxonomy" id="2496836"/>
    <lineage>
        <taxon>Bacteria</taxon>
        <taxon>Bacillati</taxon>
        <taxon>Actinomycetota</taxon>
        <taxon>Actinomycetes</taxon>
        <taxon>Kitasatosporales</taxon>
        <taxon>Streptomycetaceae</taxon>
        <taxon>Streptomyces</taxon>
    </lineage>
</organism>
<dbReference type="KEGG" id="scya:EJ357_24210"/>
<protein>
    <recommendedName>
        <fullName evidence="5">Murein L,D-transpeptidase</fullName>
    </recommendedName>
</protein>
<sequence length="232" mass="23986">MSDELSSALRELAASQGTAPDVGGAGIRARAMRRRRRRRAAVTLGAGTAALALLGLALTSALDGPSNHPVRPQVPAAEGSVSGPAQSVPPSPSTPLPVSGTLSLPDITLTVGRRPLSILSAYDGSIGFTGPLTVAAKHTERDLAVDVPAKGPVSVSVPYVVELRDTQGRTLYVGTFTKPLALGDPYPTSDWIGLDAEDAKWFYARIRVGDSIAVTTLTTPSATPSDRARPAS</sequence>
<evidence type="ECO:0000313" key="3">
    <source>
        <dbReference type="EMBL" id="AZQ36198.1"/>
    </source>
</evidence>
<evidence type="ECO:0000256" key="2">
    <source>
        <dbReference type="SAM" id="Phobius"/>
    </source>
</evidence>
<dbReference type="Proteomes" id="UP000280298">
    <property type="component" value="Chromosome"/>
</dbReference>
<evidence type="ECO:0000313" key="4">
    <source>
        <dbReference type="Proteomes" id="UP000280298"/>
    </source>
</evidence>
<dbReference type="RefSeq" id="WP_126393654.1">
    <property type="nucleotide sequence ID" value="NZ_CP034539.1"/>
</dbReference>
<evidence type="ECO:0008006" key="5">
    <source>
        <dbReference type="Google" id="ProtNLM"/>
    </source>
</evidence>
<feature type="region of interest" description="Disordered" evidence="1">
    <location>
        <begin position="64"/>
        <end position="100"/>
    </location>
</feature>
<keyword evidence="2" id="KW-1133">Transmembrane helix</keyword>
<dbReference type="AlphaFoldDB" id="A0A3Q9EP42"/>
<keyword evidence="2" id="KW-0472">Membrane</keyword>
<feature type="region of interest" description="Disordered" evidence="1">
    <location>
        <begin position="1"/>
        <end position="31"/>
    </location>
</feature>
<dbReference type="OrthoDB" id="4325280at2"/>
<reference evidence="3 4" key="1">
    <citation type="journal article" date="2019" name="Int. J. Syst. Evol. Microbiol.">
        <title>Streptomyces cyaneochromogenes sp. nov., a blue pigment-producing actinomycete from manganese-contaminated soil.</title>
        <authorList>
            <person name="Tang X."/>
            <person name="Zhao J."/>
            <person name="Li K."/>
            <person name="Chen Z."/>
            <person name="Sun Y."/>
            <person name="Gao J."/>
        </authorList>
    </citation>
    <scope>NUCLEOTIDE SEQUENCE [LARGE SCALE GENOMIC DNA]</scope>
    <source>
        <strain evidence="3 4">MK-45</strain>
    </source>
</reference>
<name>A0A3Q9EP42_9ACTN</name>
<gene>
    <name evidence="3" type="ORF">EJ357_24210</name>
</gene>
<evidence type="ECO:0000256" key="1">
    <source>
        <dbReference type="SAM" id="MobiDB-lite"/>
    </source>
</evidence>